<dbReference type="GO" id="GO:1904680">
    <property type="term" value="F:peptide transmembrane transporter activity"/>
    <property type="evidence" value="ECO:0007669"/>
    <property type="project" value="TreeGrafter"/>
</dbReference>
<dbReference type="InterPro" id="IPR039424">
    <property type="entry name" value="SBP_5"/>
</dbReference>
<dbReference type="Gene3D" id="3.10.105.10">
    <property type="entry name" value="Dipeptide-binding Protein, Domain 3"/>
    <property type="match status" value="1"/>
</dbReference>
<dbReference type="InterPro" id="IPR000914">
    <property type="entry name" value="SBP_5_dom"/>
</dbReference>
<keyword evidence="6" id="KW-1185">Reference proteome</keyword>
<dbReference type="AlphaFoldDB" id="B1I1Z9"/>
<organism evidence="5 6">
    <name type="scientific">Desulforudis audaxviator (strain MP104C)</name>
    <dbReference type="NCBI Taxonomy" id="477974"/>
    <lineage>
        <taxon>Bacteria</taxon>
        <taxon>Bacillati</taxon>
        <taxon>Bacillota</taxon>
        <taxon>Clostridia</taxon>
        <taxon>Thermoanaerobacterales</taxon>
        <taxon>Candidatus Desulforudaceae</taxon>
        <taxon>Candidatus Desulforudis</taxon>
    </lineage>
</organism>
<keyword evidence="3" id="KW-0732">Signal</keyword>
<feature type="domain" description="Solute-binding protein family 5" evidence="4">
    <location>
        <begin position="74"/>
        <end position="436"/>
    </location>
</feature>
<reference evidence="6" key="1">
    <citation type="submission" date="2007-10" db="EMBL/GenBank/DDBJ databases">
        <title>Complete sequence of chromosome of Desulforudis audaxviator MP104C.</title>
        <authorList>
            <person name="Copeland A."/>
            <person name="Lucas S."/>
            <person name="Lapidus A."/>
            <person name="Barry K."/>
            <person name="Glavina del Rio T."/>
            <person name="Dalin E."/>
            <person name="Tice H."/>
            <person name="Bruce D."/>
            <person name="Pitluck S."/>
            <person name="Lowry S.R."/>
            <person name="Larimer F."/>
            <person name="Land M.L."/>
            <person name="Hauser L."/>
            <person name="Kyrpides N."/>
            <person name="Ivanova N.N."/>
            <person name="Richardson P."/>
        </authorList>
    </citation>
    <scope>NUCLEOTIDE SEQUENCE [LARGE SCALE GENOMIC DNA]</scope>
    <source>
        <strain evidence="6">MP104C</strain>
    </source>
</reference>
<dbReference type="Gene3D" id="3.40.190.10">
    <property type="entry name" value="Periplasmic binding protein-like II"/>
    <property type="match status" value="1"/>
</dbReference>
<evidence type="ECO:0000256" key="1">
    <source>
        <dbReference type="ARBA" id="ARBA00004193"/>
    </source>
</evidence>
<reference evidence="5 6" key="2">
    <citation type="journal article" date="2008" name="Science">
        <title>Environmental genomics reveals a single-species ecosystem deep within Earth.</title>
        <authorList>
            <person name="Chivian D."/>
            <person name="Brodie E.L."/>
            <person name="Alm E.J."/>
            <person name="Culley D.E."/>
            <person name="Dehal P.S."/>
            <person name="Desantis T.Z."/>
            <person name="Gihring T.M."/>
            <person name="Lapidus A."/>
            <person name="Lin L.H."/>
            <person name="Lowry S.R."/>
            <person name="Moser D.P."/>
            <person name="Richardson P.M."/>
            <person name="Southam G."/>
            <person name="Wanger G."/>
            <person name="Pratt L.M."/>
            <person name="Andersen G.L."/>
            <person name="Hazen T.C."/>
            <person name="Brockman F.J."/>
            <person name="Arkin A.P."/>
            <person name="Onstott T.C."/>
        </authorList>
    </citation>
    <scope>NUCLEOTIDE SEQUENCE [LARGE SCALE GENOMIC DNA]</scope>
    <source>
        <strain evidence="5 6">MP104C</strain>
    </source>
</reference>
<dbReference type="GO" id="GO:0043190">
    <property type="term" value="C:ATP-binding cassette (ABC) transporter complex"/>
    <property type="evidence" value="ECO:0007669"/>
    <property type="project" value="InterPro"/>
</dbReference>
<dbReference type="CDD" id="cd08490">
    <property type="entry name" value="PBP2_NikA_DppA_OppA_like_3"/>
    <property type="match status" value="1"/>
</dbReference>
<dbReference type="PROSITE" id="PS01040">
    <property type="entry name" value="SBP_BACTERIAL_5"/>
    <property type="match status" value="1"/>
</dbReference>
<dbReference type="GO" id="GO:0042597">
    <property type="term" value="C:periplasmic space"/>
    <property type="evidence" value="ECO:0007669"/>
    <property type="project" value="UniProtKB-ARBA"/>
</dbReference>
<dbReference type="HOGENOM" id="CLU_017028_7_5_9"/>
<dbReference type="EMBL" id="CP000860">
    <property type="protein sequence ID" value="ACA58945.1"/>
    <property type="molecule type" value="Genomic_DNA"/>
</dbReference>
<dbReference type="RefSeq" id="WP_012301537.1">
    <property type="nucleotide sequence ID" value="NC_010424.1"/>
</dbReference>
<comment type="similarity">
    <text evidence="2">Belongs to the bacterial solute-binding protein 5 family.</text>
</comment>
<dbReference type="STRING" id="477974.Daud_0391"/>
<dbReference type="Pfam" id="PF00496">
    <property type="entry name" value="SBP_bac_5"/>
    <property type="match status" value="1"/>
</dbReference>
<dbReference type="InterPro" id="IPR030678">
    <property type="entry name" value="Peptide/Ni-bd"/>
</dbReference>
<accession>B1I1Z9</accession>
<dbReference type="eggNOG" id="COG0747">
    <property type="taxonomic scope" value="Bacteria"/>
</dbReference>
<comment type="subcellular location">
    <subcellularLocation>
        <location evidence="1">Cell membrane</location>
        <topology evidence="1">Lipid-anchor</topology>
    </subcellularLocation>
</comment>
<dbReference type="InterPro" id="IPR023765">
    <property type="entry name" value="SBP_5_CS"/>
</dbReference>
<evidence type="ECO:0000313" key="6">
    <source>
        <dbReference type="Proteomes" id="UP000008544"/>
    </source>
</evidence>
<evidence type="ECO:0000256" key="2">
    <source>
        <dbReference type="ARBA" id="ARBA00005695"/>
    </source>
</evidence>
<sequence length="522" mass="58278">MRHIKQSISILLIIMLIAGLAGCGEQQKEVQEARQELVVGLAADANELKFKEVGIGSPNANIYESLVKLDADYQVQPLLATRWEYRGDNTWRFYLREGVKFHNGEELTAEAVKRSLEEEIRPSGRAVLKIEKGSVKVVDKYTVDIVTTEPNMRVPEILAHPLNGIRAPGVDPVANPTGTGPFRFVRYEKDKELVVERNPDYWGTPPKLDKVTFKYIPDHNTRLMALQAGEIDVAREIPREMLGQVKAMDGVRLATAPQGPYVALSLMVNGKPPHDILRDKTVRQAIGWAIDREAIIQKVWEGNADESQTVIPAGILGEHKNLVQGFGYDPAKAGQLLDDAGWKPGPDGIRTKNGRRLELTLVSGFPSASVLKPLPEVLQQQLRDVGIDVRIVEVADDGLYYGRLEKGEGDLWLERGNQNNGDPTFLPELLYHSRGYQGSTYNKPFWPGEEFDRLIDEARNTPDIREATRLVAEAMHILIDKESTVVPIAALYNVYAVKEKVQGLSPHPAPIHTRWDTAYIKG</sequence>
<evidence type="ECO:0000313" key="5">
    <source>
        <dbReference type="EMBL" id="ACA58945.1"/>
    </source>
</evidence>
<gene>
    <name evidence="5" type="ordered locus">Daud_0391</name>
</gene>
<dbReference type="PANTHER" id="PTHR30290">
    <property type="entry name" value="PERIPLASMIC BINDING COMPONENT OF ABC TRANSPORTER"/>
    <property type="match status" value="1"/>
</dbReference>
<dbReference type="PIRSF" id="PIRSF002741">
    <property type="entry name" value="MppA"/>
    <property type="match status" value="1"/>
</dbReference>
<dbReference type="Proteomes" id="UP000008544">
    <property type="component" value="Chromosome"/>
</dbReference>
<dbReference type="SUPFAM" id="SSF53850">
    <property type="entry name" value="Periplasmic binding protein-like II"/>
    <property type="match status" value="1"/>
</dbReference>
<dbReference type="PROSITE" id="PS51257">
    <property type="entry name" value="PROKAR_LIPOPROTEIN"/>
    <property type="match status" value="1"/>
</dbReference>
<protein>
    <submittedName>
        <fullName evidence="5">Extracellular solute-binding protein, family 5</fullName>
    </submittedName>
</protein>
<evidence type="ECO:0000259" key="4">
    <source>
        <dbReference type="Pfam" id="PF00496"/>
    </source>
</evidence>
<name>B1I1Z9_DESAP</name>
<dbReference type="OrthoDB" id="137511at2"/>
<proteinExistence type="inferred from homology"/>
<dbReference type="GO" id="GO:0015833">
    <property type="term" value="P:peptide transport"/>
    <property type="evidence" value="ECO:0007669"/>
    <property type="project" value="TreeGrafter"/>
</dbReference>
<evidence type="ECO:0000256" key="3">
    <source>
        <dbReference type="ARBA" id="ARBA00022729"/>
    </source>
</evidence>
<dbReference type="KEGG" id="dau:Daud_0391"/>